<dbReference type="InterPro" id="IPR016040">
    <property type="entry name" value="NAD(P)-bd_dom"/>
</dbReference>
<dbReference type="EMBL" id="DWVP01000009">
    <property type="protein sequence ID" value="HJC84816.1"/>
    <property type="molecule type" value="Genomic_DNA"/>
</dbReference>
<accession>A0A9D2QE75</accession>
<comment type="caution">
    <text evidence="2">The sequence shown here is derived from an EMBL/GenBank/DDBJ whole genome shotgun (WGS) entry which is preliminary data.</text>
</comment>
<protein>
    <submittedName>
        <fullName evidence="2">NAD(P)H-binding protein</fullName>
    </submittedName>
</protein>
<evidence type="ECO:0000313" key="2">
    <source>
        <dbReference type="EMBL" id="HJC84816.1"/>
    </source>
</evidence>
<dbReference type="InterPro" id="IPR036291">
    <property type="entry name" value="NAD(P)-bd_dom_sf"/>
</dbReference>
<dbReference type="SUPFAM" id="SSF51735">
    <property type="entry name" value="NAD(P)-binding Rossmann-fold domains"/>
    <property type="match status" value="1"/>
</dbReference>
<name>A0A9D2QE75_9CORY</name>
<dbReference type="Proteomes" id="UP000823858">
    <property type="component" value="Unassembled WGS sequence"/>
</dbReference>
<reference evidence="2" key="2">
    <citation type="submission" date="2021-04" db="EMBL/GenBank/DDBJ databases">
        <authorList>
            <person name="Gilroy R."/>
        </authorList>
    </citation>
    <scope>NUCLEOTIDE SEQUENCE</scope>
    <source>
        <strain evidence="2">ChiHjej13B12-4958</strain>
    </source>
</reference>
<proteinExistence type="predicted"/>
<feature type="domain" description="NAD(P)-binding" evidence="1">
    <location>
        <begin position="2"/>
        <end position="107"/>
    </location>
</feature>
<dbReference type="PANTHER" id="PTHR32487:SF0">
    <property type="entry name" value="3-OXO-DELTA(4,5)-STEROID 5-BETA-REDUCTASE"/>
    <property type="match status" value="1"/>
</dbReference>
<gene>
    <name evidence="2" type="ORF">H9751_04585</name>
</gene>
<evidence type="ECO:0000259" key="1">
    <source>
        <dbReference type="Pfam" id="PF13460"/>
    </source>
</evidence>
<organism evidence="2 3">
    <name type="scientific">Candidatus Corynebacterium faecigallinarum</name>
    <dbReference type="NCBI Taxonomy" id="2838528"/>
    <lineage>
        <taxon>Bacteria</taxon>
        <taxon>Bacillati</taxon>
        <taxon>Actinomycetota</taxon>
        <taxon>Actinomycetes</taxon>
        <taxon>Mycobacteriales</taxon>
        <taxon>Corynebacteriaceae</taxon>
        <taxon>Corynebacterium</taxon>
    </lineage>
</organism>
<dbReference type="PANTHER" id="PTHR32487">
    <property type="entry name" value="3-OXO-DELTA(4,5)-STEROID 5-BETA-REDUCTASE"/>
    <property type="match status" value="1"/>
</dbReference>
<sequence length="147" mass="16476">MNGITGSEIARQLSIRNDWTLYGLSRSEHQLTPGVRHVRADLQDPQDVARALRDIRPTHVFPNVWSRQENEEENIRVNGAMLRNLVDALSPAESVEHVALMTGLKHYMGPCEAFGTGEMRETPFREESPGKPVRRWCSPALSLSGTA</sequence>
<dbReference type="Pfam" id="PF13460">
    <property type="entry name" value="NAD_binding_10"/>
    <property type="match status" value="1"/>
</dbReference>
<dbReference type="Gene3D" id="3.40.50.720">
    <property type="entry name" value="NAD(P)-binding Rossmann-like Domain"/>
    <property type="match status" value="1"/>
</dbReference>
<dbReference type="AlphaFoldDB" id="A0A9D2QE75"/>
<evidence type="ECO:0000313" key="3">
    <source>
        <dbReference type="Proteomes" id="UP000823858"/>
    </source>
</evidence>
<reference evidence="2" key="1">
    <citation type="journal article" date="2021" name="PeerJ">
        <title>Extensive microbial diversity within the chicken gut microbiome revealed by metagenomics and culture.</title>
        <authorList>
            <person name="Gilroy R."/>
            <person name="Ravi A."/>
            <person name="Getino M."/>
            <person name="Pursley I."/>
            <person name="Horton D.L."/>
            <person name="Alikhan N.F."/>
            <person name="Baker D."/>
            <person name="Gharbi K."/>
            <person name="Hall N."/>
            <person name="Watson M."/>
            <person name="Adriaenssens E.M."/>
            <person name="Foster-Nyarko E."/>
            <person name="Jarju S."/>
            <person name="Secka A."/>
            <person name="Antonio M."/>
            <person name="Oren A."/>
            <person name="Chaudhuri R.R."/>
            <person name="La Ragione R."/>
            <person name="Hildebrand F."/>
            <person name="Pallen M.J."/>
        </authorList>
    </citation>
    <scope>NUCLEOTIDE SEQUENCE</scope>
    <source>
        <strain evidence="2">ChiHjej13B12-4958</strain>
    </source>
</reference>